<comment type="caution">
    <text evidence="1">The sequence shown here is derived from an EMBL/GenBank/DDBJ whole genome shotgun (WGS) entry which is preliminary data.</text>
</comment>
<dbReference type="Proteomes" id="UP000050474">
    <property type="component" value="Unassembled WGS sequence"/>
</dbReference>
<dbReference type="AlphaFoldDB" id="A0A0N8T2I7"/>
<gene>
    <name evidence="1" type="ORF">ALO44_05558</name>
</gene>
<proteinExistence type="predicted"/>
<evidence type="ECO:0000313" key="1">
    <source>
        <dbReference type="EMBL" id="KPY82904.1"/>
    </source>
</evidence>
<dbReference type="EMBL" id="LJRM01000155">
    <property type="protein sequence ID" value="KPY82904.1"/>
    <property type="molecule type" value="Genomic_DNA"/>
</dbReference>
<protein>
    <submittedName>
        <fullName evidence="1">Transcriptional regulator, LysR family</fullName>
    </submittedName>
</protein>
<dbReference type="Gene3D" id="3.40.190.290">
    <property type="match status" value="1"/>
</dbReference>
<dbReference type="PATRIC" id="fig|129140.3.peg.5448"/>
<name>A0A0N8T2I7_9PSED</name>
<sequence>MLNDFETADLPIQMVYPHALQLSPRVKAFVDWAIPHLETRLPDPALPDL</sequence>
<dbReference type="STRING" id="129140.ALO44_05558"/>
<evidence type="ECO:0000313" key="2">
    <source>
        <dbReference type="Proteomes" id="UP000050474"/>
    </source>
</evidence>
<accession>A0A0N8T2I7</accession>
<organism evidence="1 2">
    <name type="scientific">Pseudomonas syringae pv. tagetis</name>
    <dbReference type="NCBI Taxonomy" id="129140"/>
    <lineage>
        <taxon>Bacteria</taxon>
        <taxon>Pseudomonadati</taxon>
        <taxon>Pseudomonadota</taxon>
        <taxon>Gammaproteobacteria</taxon>
        <taxon>Pseudomonadales</taxon>
        <taxon>Pseudomonadaceae</taxon>
        <taxon>Pseudomonas</taxon>
    </lineage>
</organism>
<reference evidence="1 2" key="1">
    <citation type="submission" date="2015-09" db="EMBL/GenBank/DDBJ databases">
        <title>Genome announcement of multiple Pseudomonas syringae strains.</title>
        <authorList>
            <person name="Thakur S."/>
            <person name="Wang P.W."/>
            <person name="Gong Y."/>
            <person name="Weir B.S."/>
            <person name="Guttman D.S."/>
        </authorList>
    </citation>
    <scope>NUCLEOTIDE SEQUENCE [LARGE SCALE GENOMIC DNA]</scope>
    <source>
        <strain evidence="1 2">ICMP4091</strain>
    </source>
</reference>